<dbReference type="PROSITE" id="PS50943">
    <property type="entry name" value="HTH_CROC1"/>
    <property type="match status" value="1"/>
</dbReference>
<evidence type="ECO:0000313" key="3">
    <source>
        <dbReference type="Proteomes" id="UP001525379"/>
    </source>
</evidence>
<dbReference type="InterPro" id="IPR001387">
    <property type="entry name" value="Cro/C1-type_HTH"/>
</dbReference>
<dbReference type="CDD" id="cd00093">
    <property type="entry name" value="HTH_XRE"/>
    <property type="match status" value="1"/>
</dbReference>
<reference evidence="2 3" key="1">
    <citation type="submission" date="2022-04" db="EMBL/GenBank/DDBJ databases">
        <title>Human microbiome associated bacterial genomes.</title>
        <authorList>
            <person name="Sandstrom S."/>
            <person name="Salamzade R."/>
            <person name="Kalan L.R."/>
        </authorList>
    </citation>
    <scope>NUCLEOTIDE SEQUENCE [LARGE SCALE GENOMIC DNA]</scope>
    <source>
        <strain evidence="3">p3-SID1799</strain>
    </source>
</reference>
<evidence type="ECO:0000313" key="2">
    <source>
        <dbReference type="EMBL" id="MCT2042646.1"/>
    </source>
</evidence>
<dbReference type="Pfam" id="PF13443">
    <property type="entry name" value="HTH_26"/>
    <property type="match status" value="1"/>
</dbReference>
<name>A0ABT2HWY8_9MICO</name>
<comment type="caution">
    <text evidence="2">The sequence shown here is derived from an EMBL/GenBank/DDBJ whole genome shotgun (WGS) entry which is preliminary data.</text>
</comment>
<dbReference type="Gene3D" id="1.10.260.40">
    <property type="entry name" value="lambda repressor-like DNA-binding domains"/>
    <property type="match status" value="1"/>
</dbReference>
<organism evidence="2 3">
    <name type="scientific">Pseudoclavibacter albus</name>
    <dbReference type="NCBI Taxonomy" id="272241"/>
    <lineage>
        <taxon>Bacteria</taxon>
        <taxon>Bacillati</taxon>
        <taxon>Actinomycetota</taxon>
        <taxon>Actinomycetes</taxon>
        <taxon>Micrococcales</taxon>
        <taxon>Microbacteriaceae</taxon>
        <taxon>Pseudoclavibacter</taxon>
    </lineage>
</organism>
<protein>
    <submittedName>
        <fullName evidence="2">Helix-turn-helix domain-containing protein</fullName>
    </submittedName>
</protein>
<dbReference type="SUPFAM" id="SSF47413">
    <property type="entry name" value="lambda repressor-like DNA-binding domains"/>
    <property type="match status" value="1"/>
</dbReference>
<dbReference type="Proteomes" id="UP001525379">
    <property type="component" value="Unassembled WGS sequence"/>
</dbReference>
<keyword evidence="3" id="KW-1185">Reference proteome</keyword>
<feature type="domain" description="HTH cro/C1-type" evidence="1">
    <location>
        <begin position="31"/>
        <end position="75"/>
    </location>
</feature>
<evidence type="ECO:0000259" key="1">
    <source>
        <dbReference type="PROSITE" id="PS50943"/>
    </source>
</evidence>
<proteinExistence type="predicted"/>
<dbReference type="InterPro" id="IPR010982">
    <property type="entry name" value="Lambda_DNA-bd_dom_sf"/>
</dbReference>
<dbReference type="RefSeq" id="WP_260104105.1">
    <property type="nucleotide sequence ID" value="NZ_JALXSQ010000013.1"/>
</dbReference>
<dbReference type="EMBL" id="JALXSQ010000013">
    <property type="protein sequence ID" value="MCT2042646.1"/>
    <property type="molecule type" value="Genomic_DNA"/>
</dbReference>
<accession>A0ABT2HWY8</accession>
<gene>
    <name evidence="2" type="ORF">M3D15_04760</name>
</gene>
<sequence>MNNATTERGPREVREWCANAVLKALADADRTKKSLSDETGIPYPTLNRKLAAKTEFSMTELLALADALHVHPSTFTPPLFRRTPEQVAA</sequence>